<sequence>MNQTIFLLLGVLGIAGLGSLISSNDDDHPPEAPADDPFGGRELTEGTEDDDTIAAGDGDDAIQSFEGNDSVSGGGGDDAIWTGYGDDTVSADAGDDEIYLGYDDDVYGAVDPGTVAGNDTIDGGEGDDTIITNSGNHSITGGEGDDRIEDHGGTVYIDGEDGDDLILSADASEPDAQDTLLGGDGDDTIHAGANDIVSGGDGDDQIVLRSDAGGATTIIYGSSDSISITLPADYDGEEEYDMVQDGDDVQIVVNGEVLAILKDTVTDDVDNISFTRET</sequence>
<feature type="compositionally biased region" description="Acidic residues" evidence="3">
    <location>
        <begin position="45"/>
        <end position="60"/>
    </location>
</feature>
<accession>A0A844HIF1</accession>
<dbReference type="SUPFAM" id="SSF51120">
    <property type="entry name" value="beta-Roll"/>
    <property type="match status" value="2"/>
</dbReference>
<evidence type="ECO:0000256" key="3">
    <source>
        <dbReference type="SAM" id="MobiDB-lite"/>
    </source>
</evidence>
<comment type="subcellular location">
    <subcellularLocation>
        <location evidence="1">Secreted</location>
    </subcellularLocation>
</comment>
<name>A0A844HIF1_9RHOB</name>
<dbReference type="EMBL" id="WMIG01000002">
    <property type="protein sequence ID" value="MTH58778.1"/>
    <property type="molecule type" value="Genomic_DNA"/>
</dbReference>
<gene>
    <name evidence="4" type="ORF">GL300_06085</name>
</gene>
<dbReference type="GO" id="GO:0005576">
    <property type="term" value="C:extracellular region"/>
    <property type="evidence" value="ECO:0007669"/>
    <property type="project" value="UniProtKB-SubCell"/>
</dbReference>
<dbReference type="GO" id="GO:0005509">
    <property type="term" value="F:calcium ion binding"/>
    <property type="evidence" value="ECO:0007669"/>
    <property type="project" value="InterPro"/>
</dbReference>
<keyword evidence="2" id="KW-0964">Secreted</keyword>
<evidence type="ECO:0000256" key="2">
    <source>
        <dbReference type="ARBA" id="ARBA00022525"/>
    </source>
</evidence>
<evidence type="ECO:0000313" key="4">
    <source>
        <dbReference type="EMBL" id="MTH58778.1"/>
    </source>
</evidence>
<dbReference type="PANTHER" id="PTHR38340:SF1">
    <property type="entry name" value="S-LAYER PROTEIN"/>
    <property type="match status" value="1"/>
</dbReference>
<dbReference type="InterPro" id="IPR050557">
    <property type="entry name" value="RTX_toxin/Mannuronan_C5-epim"/>
</dbReference>
<protein>
    <submittedName>
        <fullName evidence="4">Calcium-binding protein</fullName>
    </submittedName>
</protein>
<dbReference type="InterPro" id="IPR001343">
    <property type="entry name" value="Hemolysn_Ca-bd"/>
</dbReference>
<dbReference type="AlphaFoldDB" id="A0A844HIF1"/>
<evidence type="ECO:0000256" key="1">
    <source>
        <dbReference type="ARBA" id="ARBA00004613"/>
    </source>
</evidence>
<dbReference type="PRINTS" id="PR00313">
    <property type="entry name" value="CABNDNGRPT"/>
</dbReference>
<dbReference type="Gene3D" id="2.150.10.10">
    <property type="entry name" value="Serralysin-like metalloprotease, C-terminal"/>
    <property type="match status" value="3"/>
</dbReference>
<proteinExistence type="predicted"/>
<dbReference type="RefSeq" id="WP_155038709.1">
    <property type="nucleotide sequence ID" value="NZ_JBHGCD010000005.1"/>
</dbReference>
<evidence type="ECO:0000313" key="5">
    <source>
        <dbReference type="Proteomes" id="UP000449846"/>
    </source>
</evidence>
<dbReference type="PANTHER" id="PTHR38340">
    <property type="entry name" value="S-LAYER PROTEIN"/>
    <property type="match status" value="1"/>
</dbReference>
<keyword evidence="5" id="KW-1185">Reference proteome</keyword>
<dbReference type="Pfam" id="PF00353">
    <property type="entry name" value="HemolysinCabind"/>
    <property type="match status" value="5"/>
</dbReference>
<dbReference type="InterPro" id="IPR011049">
    <property type="entry name" value="Serralysin-like_metalloprot_C"/>
</dbReference>
<comment type="caution">
    <text evidence="4">The sequence shown here is derived from an EMBL/GenBank/DDBJ whole genome shotgun (WGS) entry which is preliminary data.</text>
</comment>
<feature type="region of interest" description="Disordered" evidence="3">
    <location>
        <begin position="23"/>
        <end position="79"/>
    </location>
</feature>
<organism evidence="4 5">
    <name type="scientific">Paracoccus litorisediminis</name>
    <dbReference type="NCBI Taxonomy" id="2006130"/>
    <lineage>
        <taxon>Bacteria</taxon>
        <taxon>Pseudomonadati</taxon>
        <taxon>Pseudomonadota</taxon>
        <taxon>Alphaproteobacteria</taxon>
        <taxon>Rhodobacterales</taxon>
        <taxon>Paracoccaceae</taxon>
        <taxon>Paracoccus</taxon>
    </lineage>
</organism>
<reference evidence="4 5" key="1">
    <citation type="submission" date="2019-11" db="EMBL/GenBank/DDBJ databases">
        <authorList>
            <person name="Dong K."/>
        </authorList>
    </citation>
    <scope>NUCLEOTIDE SEQUENCE [LARGE SCALE GENOMIC DNA]</scope>
    <source>
        <strain evidence="4 5">NBRC 112902</strain>
    </source>
</reference>
<dbReference type="Proteomes" id="UP000449846">
    <property type="component" value="Unassembled WGS sequence"/>
</dbReference>
<dbReference type="OrthoDB" id="7771705at2"/>